<name>A0ABY8AAA7_9ACTN</name>
<evidence type="ECO:0000313" key="2">
    <source>
        <dbReference type="Proteomes" id="UP001218629"/>
    </source>
</evidence>
<reference evidence="1 2" key="1">
    <citation type="submission" date="2022-03" db="EMBL/GenBank/DDBJ databases">
        <title>Streptomyces yunnanensis P86,complete genome.</title>
        <authorList>
            <person name="Chen S."/>
            <person name="Zhang Q."/>
        </authorList>
    </citation>
    <scope>NUCLEOTIDE SEQUENCE [LARGE SCALE GENOMIC DNA]</scope>
    <source>
        <strain evidence="1 2">P86</strain>
    </source>
</reference>
<dbReference type="EMBL" id="CP095749">
    <property type="protein sequence ID" value="WEB41718.1"/>
    <property type="molecule type" value="Genomic_DNA"/>
</dbReference>
<dbReference type="Proteomes" id="UP001218629">
    <property type="component" value="Chromosome"/>
</dbReference>
<sequence>MKTLYTIAEGDGRFPMPNLGYEAGRGDPIVEPVHTKLNMYTSKANVRVPWRWSEEVLRAEDRYRIEQLIRAYLYQEDRIVAALRRLDRDFGEMRWSSDEARKRIDEFLNSLQQADKKRRSEDPLARTYPQRPRSSVIDFTDPEIAHVPSLNGDGSSFSVPVGRLKDKGYGPDRIEDPALRDLIDLILAVQAEYQLQSLLLNREFERVVETRGQEVEYLRAAAAAKAAAEAGGSSFLGILGDVLGVVSAVAGVLAMVPVLTPLAGPIALAAAAGALAAHTADAVMQGDWDADTIVGLGADVIGALPVVGALGKAARAGNLAMRSVGKASVAVRSGGRAFLAATGGATAAEAGAIGKYLGAKGAKFVGATARQGEVAGKVIQGTIDLATEIPTVVSLAGADDTDTAEDVATAVDFTQGMADNVGDWAEMGSAAAKKAGKISLARFAAAFA</sequence>
<organism evidence="1 2">
    <name type="scientific">Streptomyces yunnanensis</name>
    <dbReference type="NCBI Taxonomy" id="156453"/>
    <lineage>
        <taxon>Bacteria</taxon>
        <taxon>Bacillati</taxon>
        <taxon>Actinomycetota</taxon>
        <taxon>Actinomycetes</taxon>
        <taxon>Kitasatosporales</taxon>
        <taxon>Streptomycetaceae</taxon>
        <taxon>Streptomyces</taxon>
    </lineage>
</organism>
<protein>
    <submittedName>
        <fullName evidence="1">Uncharacterized protein</fullName>
    </submittedName>
</protein>
<gene>
    <name evidence="1" type="ORF">MOV08_22225</name>
</gene>
<proteinExistence type="predicted"/>
<accession>A0ABY8AAA7</accession>
<dbReference type="RefSeq" id="WP_275308639.1">
    <property type="nucleotide sequence ID" value="NZ_CP095749.1"/>
</dbReference>
<evidence type="ECO:0000313" key="1">
    <source>
        <dbReference type="EMBL" id="WEB41718.1"/>
    </source>
</evidence>
<keyword evidence="2" id="KW-1185">Reference proteome</keyword>